<evidence type="ECO:0000313" key="2">
    <source>
        <dbReference type="Proteomes" id="UP000676428"/>
    </source>
</evidence>
<gene>
    <name evidence="1" type="ORF">KHX94_19290</name>
</gene>
<dbReference type="Gene3D" id="3.40.190.10">
    <property type="entry name" value="Periplasmic binding protein-like II"/>
    <property type="match status" value="2"/>
</dbReference>
<dbReference type="Pfam" id="PF12974">
    <property type="entry name" value="Phosphonate-bd"/>
    <property type="match status" value="1"/>
</dbReference>
<dbReference type="RefSeq" id="WP_213681824.1">
    <property type="nucleotide sequence ID" value="NZ_CP074572.1"/>
</dbReference>
<protein>
    <submittedName>
        <fullName evidence="1">PhnD/SsuA/transferrin family substrate-binding protein</fullName>
    </submittedName>
</protein>
<dbReference type="PANTHER" id="PTHR35841">
    <property type="entry name" value="PHOSPHONATES-BINDING PERIPLASMIC PROTEIN"/>
    <property type="match status" value="1"/>
</dbReference>
<dbReference type="Proteomes" id="UP000676428">
    <property type="component" value="Chromosome"/>
</dbReference>
<dbReference type="EMBL" id="CP074572">
    <property type="protein sequence ID" value="QVK23183.1"/>
    <property type="molecule type" value="Genomic_DNA"/>
</dbReference>
<sequence>MNMNSINIGAVVYDPKVTVIWGIIADFFKQQGLPVNCVFYPDYKAQVDGLFDGEIDIAWNSPLAWVDSYIRSQGRCLNGSMRDTDSDRKTCLIVRKNSGIQHISALKNKVIGFGALDSPQARLIPINFLHNHGLAFGQDYLEKRYDIGVGLHGDHIGGELDAVKALMTGEVDAAFTLDLNWQAWLKDGTVDGTQLICLATTPLFDHCIFVGRPDFPVEQFTYWNEVLHRMDYSNPDHKAMMDMEGLKCWVEGRTSGFAQLQQACQYLNFFDAPVK</sequence>
<dbReference type="PANTHER" id="PTHR35841:SF1">
    <property type="entry name" value="PHOSPHONATES-BINDING PERIPLASMIC PROTEIN"/>
    <property type="match status" value="1"/>
</dbReference>
<name>A0ABX8DEN2_9GAMM</name>
<proteinExistence type="predicted"/>
<keyword evidence="2" id="KW-1185">Reference proteome</keyword>
<organism evidence="1 2">
    <name type="scientific">Shewanella dokdonensis</name>
    <dbReference type="NCBI Taxonomy" id="712036"/>
    <lineage>
        <taxon>Bacteria</taxon>
        <taxon>Pseudomonadati</taxon>
        <taxon>Pseudomonadota</taxon>
        <taxon>Gammaproteobacteria</taxon>
        <taxon>Alteromonadales</taxon>
        <taxon>Shewanellaceae</taxon>
        <taxon>Shewanella</taxon>
    </lineage>
</organism>
<dbReference type="SUPFAM" id="SSF53850">
    <property type="entry name" value="Periplasmic binding protein-like II"/>
    <property type="match status" value="1"/>
</dbReference>
<evidence type="ECO:0000313" key="1">
    <source>
        <dbReference type="EMBL" id="QVK23183.1"/>
    </source>
</evidence>
<accession>A0ABX8DEN2</accession>
<reference evidence="1 2" key="1">
    <citation type="journal article" date="2012" name="Int. J. Syst. Evol. Microbiol.">
        <title>Shewanella dokdonensis sp. nov., isolated from seawater.</title>
        <authorList>
            <person name="Sung H.R."/>
            <person name="Yoon J.H."/>
            <person name="Ghim S.Y."/>
        </authorList>
    </citation>
    <scope>NUCLEOTIDE SEQUENCE [LARGE SCALE GENOMIC DNA]</scope>
    <source>
        <strain evidence="1 2">DSM 23626</strain>
    </source>
</reference>